<evidence type="ECO:0000256" key="1">
    <source>
        <dbReference type="SAM" id="MobiDB-lite"/>
    </source>
</evidence>
<dbReference type="EMBL" id="JANPWB010000006">
    <property type="protein sequence ID" value="KAJ1180114.1"/>
    <property type="molecule type" value="Genomic_DNA"/>
</dbReference>
<comment type="caution">
    <text evidence="2">The sequence shown here is derived from an EMBL/GenBank/DDBJ whole genome shotgun (WGS) entry which is preliminary data.</text>
</comment>
<sequence>MSFALAVEDLRSDPPSQLKKEELVGPAERMQPPAGQPWDEPLFVGAGGWGLPRSVPCSWRCKGTIGLPHLLCISPLVKTLYRLWRGRLHWRTEALCPELVPCAQLTCLGRMLSAPA</sequence>
<evidence type="ECO:0000313" key="3">
    <source>
        <dbReference type="Proteomes" id="UP001066276"/>
    </source>
</evidence>
<proteinExistence type="predicted"/>
<feature type="compositionally biased region" description="Basic and acidic residues" evidence="1">
    <location>
        <begin position="8"/>
        <end position="23"/>
    </location>
</feature>
<dbReference type="Proteomes" id="UP001066276">
    <property type="component" value="Chromosome 3_2"/>
</dbReference>
<feature type="region of interest" description="Disordered" evidence="1">
    <location>
        <begin position="1"/>
        <end position="38"/>
    </location>
</feature>
<protein>
    <submittedName>
        <fullName evidence="2">Uncharacterized protein</fullName>
    </submittedName>
</protein>
<reference evidence="2" key="1">
    <citation type="journal article" date="2022" name="bioRxiv">
        <title>Sequencing and chromosome-scale assembly of the giantPleurodeles waltlgenome.</title>
        <authorList>
            <person name="Brown T."/>
            <person name="Elewa A."/>
            <person name="Iarovenko S."/>
            <person name="Subramanian E."/>
            <person name="Araus A.J."/>
            <person name="Petzold A."/>
            <person name="Susuki M."/>
            <person name="Suzuki K.-i.T."/>
            <person name="Hayashi T."/>
            <person name="Toyoda A."/>
            <person name="Oliveira C."/>
            <person name="Osipova E."/>
            <person name="Leigh N.D."/>
            <person name="Simon A."/>
            <person name="Yun M.H."/>
        </authorList>
    </citation>
    <scope>NUCLEOTIDE SEQUENCE</scope>
    <source>
        <strain evidence="2">20211129_DDA</strain>
        <tissue evidence="2">Liver</tissue>
    </source>
</reference>
<evidence type="ECO:0000313" key="2">
    <source>
        <dbReference type="EMBL" id="KAJ1180114.1"/>
    </source>
</evidence>
<keyword evidence="3" id="KW-1185">Reference proteome</keyword>
<dbReference type="AlphaFoldDB" id="A0AAV7TWB5"/>
<name>A0AAV7TWB5_PLEWA</name>
<gene>
    <name evidence="2" type="ORF">NDU88_005338</name>
</gene>
<organism evidence="2 3">
    <name type="scientific">Pleurodeles waltl</name>
    <name type="common">Iberian ribbed newt</name>
    <dbReference type="NCBI Taxonomy" id="8319"/>
    <lineage>
        <taxon>Eukaryota</taxon>
        <taxon>Metazoa</taxon>
        <taxon>Chordata</taxon>
        <taxon>Craniata</taxon>
        <taxon>Vertebrata</taxon>
        <taxon>Euteleostomi</taxon>
        <taxon>Amphibia</taxon>
        <taxon>Batrachia</taxon>
        <taxon>Caudata</taxon>
        <taxon>Salamandroidea</taxon>
        <taxon>Salamandridae</taxon>
        <taxon>Pleurodelinae</taxon>
        <taxon>Pleurodeles</taxon>
    </lineage>
</organism>
<accession>A0AAV7TWB5</accession>